<keyword evidence="2" id="KW-0460">Magnesium</keyword>
<dbReference type="PANTHER" id="PTHR24093">
    <property type="entry name" value="CATION TRANSPORTING ATPASE"/>
    <property type="match status" value="1"/>
</dbReference>
<protein>
    <recommendedName>
        <fullName evidence="3">COPA/B TPR domain-containing protein</fullName>
    </recommendedName>
</protein>
<comment type="subcellular location">
    <subcellularLocation>
        <location evidence="1">Endomembrane system</location>
        <topology evidence="1">Multi-pass membrane protein</topology>
    </subcellularLocation>
</comment>
<gene>
    <name evidence="4" type="ORF">LSALG_LOCUS12578</name>
</gene>
<evidence type="ECO:0000256" key="2">
    <source>
        <dbReference type="ARBA" id="ARBA00022842"/>
    </source>
</evidence>
<evidence type="ECO:0000259" key="3">
    <source>
        <dbReference type="Pfam" id="PF23953"/>
    </source>
</evidence>
<evidence type="ECO:0000313" key="5">
    <source>
        <dbReference type="Proteomes" id="UP001177003"/>
    </source>
</evidence>
<accession>A0AA35VNR9</accession>
<dbReference type="Pfam" id="PF23953">
    <property type="entry name" value="TPR_COPA_B"/>
    <property type="match status" value="1"/>
</dbReference>
<dbReference type="PRINTS" id="PR00119">
    <property type="entry name" value="CATATPASE"/>
</dbReference>
<name>A0AA35VNR9_LACSI</name>
<sequence length="126" mass="13773">MNSCCFSLSYTRDGTSDAPALHEDDIGLAMGIQGTEVAKESSDIVILEDNFASIVKSRGMIDEALAVATGLDYRFELDIQLGKLEIVKDIVLVAQSESKWKQLGELAMSTGLLEMAKLQCSYKTIY</sequence>
<dbReference type="GO" id="GO:0012505">
    <property type="term" value="C:endomembrane system"/>
    <property type="evidence" value="ECO:0007669"/>
    <property type="project" value="UniProtKB-SubCell"/>
</dbReference>
<evidence type="ECO:0000256" key="1">
    <source>
        <dbReference type="ARBA" id="ARBA00004127"/>
    </source>
</evidence>
<dbReference type="InterPro" id="IPR056176">
    <property type="entry name" value="TPR_COPA_B"/>
</dbReference>
<feature type="domain" description="COPA/B TPR" evidence="3">
    <location>
        <begin position="51"/>
        <end position="117"/>
    </location>
</feature>
<dbReference type="InterPro" id="IPR036412">
    <property type="entry name" value="HAD-like_sf"/>
</dbReference>
<keyword evidence="5" id="KW-1185">Reference proteome</keyword>
<dbReference type="Gene3D" id="3.40.50.1000">
    <property type="entry name" value="HAD superfamily/HAD-like"/>
    <property type="match status" value="1"/>
</dbReference>
<dbReference type="SUPFAM" id="SSF56784">
    <property type="entry name" value="HAD-like"/>
    <property type="match status" value="1"/>
</dbReference>
<dbReference type="EMBL" id="OX465078">
    <property type="protein sequence ID" value="CAI9272348.1"/>
    <property type="molecule type" value="Genomic_DNA"/>
</dbReference>
<reference evidence="4" key="1">
    <citation type="submission" date="2023-04" db="EMBL/GenBank/DDBJ databases">
        <authorList>
            <person name="Vijverberg K."/>
            <person name="Xiong W."/>
            <person name="Schranz E."/>
        </authorList>
    </citation>
    <scope>NUCLEOTIDE SEQUENCE</scope>
</reference>
<dbReference type="Gene3D" id="1.25.40.470">
    <property type="match status" value="1"/>
</dbReference>
<dbReference type="AlphaFoldDB" id="A0AA35VNR9"/>
<dbReference type="GO" id="GO:0005388">
    <property type="term" value="F:P-type calcium transporter activity"/>
    <property type="evidence" value="ECO:0007669"/>
    <property type="project" value="TreeGrafter"/>
</dbReference>
<evidence type="ECO:0000313" key="4">
    <source>
        <dbReference type="EMBL" id="CAI9272348.1"/>
    </source>
</evidence>
<dbReference type="InterPro" id="IPR023214">
    <property type="entry name" value="HAD_sf"/>
</dbReference>
<dbReference type="GO" id="GO:0005886">
    <property type="term" value="C:plasma membrane"/>
    <property type="evidence" value="ECO:0007669"/>
    <property type="project" value="TreeGrafter"/>
</dbReference>
<proteinExistence type="predicted"/>
<dbReference type="Proteomes" id="UP001177003">
    <property type="component" value="Chromosome 2"/>
</dbReference>
<organism evidence="4 5">
    <name type="scientific">Lactuca saligna</name>
    <name type="common">Willowleaf lettuce</name>
    <dbReference type="NCBI Taxonomy" id="75948"/>
    <lineage>
        <taxon>Eukaryota</taxon>
        <taxon>Viridiplantae</taxon>
        <taxon>Streptophyta</taxon>
        <taxon>Embryophyta</taxon>
        <taxon>Tracheophyta</taxon>
        <taxon>Spermatophyta</taxon>
        <taxon>Magnoliopsida</taxon>
        <taxon>eudicotyledons</taxon>
        <taxon>Gunneridae</taxon>
        <taxon>Pentapetalae</taxon>
        <taxon>asterids</taxon>
        <taxon>campanulids</taxon>
        <taxon>Asterales</taxon>
        <taxon>Asteraceae</taxon>
        <taxon>Cichorioideae</taxon>
        <taxon>Cichorieae</taxon>
        <taxon>Lactucinae</taxon>
        <taxon>Lactuca</taxon>
    </lineage>
</organism>
<dbReference type="PANTHER" id="PTHR24093:SF369">
    <property type="entry name" value="CALCIUM-TRANSPORTING ATPASE"/>
    <property type="match status" value="1"/>
</dbReference>